<evidence type="ECO:0000256" key="1">
    <source>
        <dbReference type="SAM" id="MobiDB-lite"/>
    </source>
</evidence>
<sequence>MRRYHHLLPVGHWNACHCLPACLPAGVTDRIQHDAPLGRLSSTAPRKPRTKLSTSMLLVFCCFATKTFAWRNKLPDKTCKRVDSASRLTFWIYCGSVWFSGVVSRRDCYALSMIKFTLSLFHMPPSIAPCALLAPPAQHSPTYRHPSIHQHVPRPFSLASSHSIPPPTAILRPSVRPSEQG</sequence>
<dbReference type="EMBL" id="JBBPDW010000038">
    <property type="protein sequence ID" value="KAK7535651.1"/>
    <property type="molecule type" value="Genomic_DNA"/>
</dbReference>
<feature type="region of interest" description="Disordered" evidence="1">
    <location>
        <begin position="158"/>
        <end position="181"/>
    </location>
</feature>
<gene>
    <name evidence="2" type="ORF">IWX46DRAFT_610808</name>
</gene>
<comment type="caution">
    <text evidence="2">The sequence shown here is derived from an EMBL/GenBank/DDBJ whole genome shotgun (WGS) entry which is preliminary data.</text>
</comment>
<reference evidence="2 3" key="1">
    <citation type="submission" date="2024-04" db="EMBL/GenBank/DDBJ databases">
        <title>Phyllosticta paracitricarpa is synonymous to the EU quarantine fungus P. citricarpa based on phylogenomic analyses.</title>
        <authorList>
            <consortium name="Lawrence Berkeley National Laboratory"/>
            <person name="Van Ingen-Buijs V.A."/>
            <person name="Van Westerhoven A.C."/>
            <person name="Haridas S."/>
            <person name="Skiadas P."/>
            <person name="Martin F."/>
            <person name="Groenewald J.Z."/>
            <person name="Crous P.W."/>
            <person name="Seidl M.F."/>
        </authorList>
    </citation>
    <scope>NUCLEOTIDE SEQUENCE [LARGE SCALE GENOMIC DNA]</scope>
    <source>
        <strain evidence="2 3">CBS 122670</strain>
    </source>
</reference>
<dbReference type="Proteomes" id="UP001365128">
    <property type="component" value="Unassembled WGS sequence"/>
</dbReference>
<proteinExistence type="predicted"/>
<protein>
    <submittedName>
        <fullName evidence="2">Uncharacterized protein</fullName>
    </submittedName>
</protein>
<organism evidence="2 3">
    <name type="scientific">Phyllosticta citricarpa</name>
    <dbReference type="NCBI Taxonomy" id="55181"/>
    <lineage>
        <taxon>Eukaryota</taxon>
        <taxon>Fungi</taxon>
        <taxon>Dikarya</taxon>
        <taxon>Ascomycota</taxon>
        <taxon>Pezizomycotina</taxon>
        <taxon>Dothideomycetes</taxon>
        <taxon>Dothideomycetes incertae sedis</taxon>
        <taxon>Botryosphaeriales</taxon>
        <taxon>Phyllostictaceae</taxon>
        <taxon>Phyllosticta</taxon>
    </lineage>
</organism>
<evidence type="ECO:0000313" key="2">
    <source>
        <dbReference type="EMBL" id="KAK7535651.1"/>
    </source>
</evidence>
<accession>A0ABR1LMB8</accession>
<keyword evidence="3" id="KW-1185">Reference proteome</keyword>
<name>A0ABR1LMB8_9PEZI</name>
<evidence type="ECO:0000313" key="3">
    <source>
        <dbReference type="Proteomes" id="UP001365128"/>
    </source>
</evidence>